<reference evidence="4 5" key="1">
    <citation type="journal article" date="2015" name="Genome Announc.">
        <title>Complete Genome Sequence of Pseudoxanthomonas suwonensis Strain J1, a Cellulose-Degrading Bacterium Isolated from Leaf- and Wood-Enriched Soil.</title>
        <authorList>
            <person name="Hou L."/>
            <person name="Jiang J."/>
            <person name="Xu Z."/>
            <person name="Zhou Y."/>
            <person name="Leung F.C."/>
        </authorList>
    </citation>
    <scope>NUCLEOTIDE SEQUENCE [LARGE SCALE GENOMIC DNA]</scope>
    <source>
        <strain evidence="4 5">J1</strain>
    </source>
</reference>
<sequence>MRWACLLLPHLAMDGVLRGFADPAAPRVLVAGPAQRRVLQAANPAARAQGLKPGQALAEARAVARGFAESECDPRELGQWQRLLAAWAYRYSSQVSLHGGNALLLEVAGSHGLFGPWPRFQARLRAELEELGFRHRIVLAPNPFAARALANAHDGLAVDADGLRAALARLPVQRAGFAAETAAAFARMGLRRLRQVLALPRAGIARRFPPAVLQHLDRLLGGEPALLEWYRPPDRFDARLELGYEVESSQALLFPLRRLTADLAAFLAGRDGGVQRFVLRLEHEGRADTALEVGLLAAERDPALLFEIARSRLERVQVPAAVRALALHADELPAFVPAHRGLFEPRVQQAVPWEQLRERLRARLGEDAVHGLRVHADHRPECAWRGESVAETARPTAPATTAPRPGWLLPGPIPLRGAVAQVLSGPERIETGWWDAADLRRDYYRLRTRLGQDAWAYRPAATGDKRGEGREGGWMLHGWFA</sequence>
<dbReference type="OrthoDB" id="5298951at2"/>
<name>A0A0E3Z2B7_9GAMM</name>
<protein>
    <submittedName>
        <fullName evidence="4">DNA repair nucleotidyltransferase</fullName>
    </submittedName>
</protein>
<dbReference type="InterPro" id="IPR050356">
    <property type="entry name" value="SulA_CellDiv_inhibitor"/>
</dbReference>
<evidence type="ECO:0000313" key="4">
    <source>
        <dbReference type="EMBL" id="AKC87673.1"/>
    </source>
</evidence>
<feature type="domain" description="UmuC" evidence="3">
    <location>
        <begin position="28"/>
        <end position="149"/>
    </location>
</feature>
<feature type="region of interest" description="Disordered" evidence="2">
    <location>
        <begin position="387"/>
        <end position="406"/>
    </location>
</feature>
<dbReference type="Pfam" id="PF00817">
    <property type="entry name" value="IMS"/>
    <property type="match status" value="1"/>
</dbReference>
<organism evidence="4 5">
    <name type="scientific">Pseudoxanthomonas suwonensis</name>
    <dbReference type="NCBI Taxonomy" id="314722"/>
    <lineage>
        <taxon>Bacteria</taxon>
        <taxon>Pseudomonadati</taxon>
        <taxon>Pseudomonadota</taxon>
        <taxon>Gammaproteobacteria</taxon>
        <taxon>Lysobacterales</taxon>
        <taxon>Lysobacteraceae</taxon>
        <taxon>Pseudoxanthomonas</taxon>
    </lineage>
</organism>
<dbReference type="Proteomes" id="UP000033067">
    <property type="component" value="Chromosome"/>
</dbReference>
<dbReference type="KEGG" id="psuw:WQ53_13825"/>
<evidence type="ECO:0000256" key="2">
    <source>
        <dbReference type="SAM" id="MobiDB-lite"/>
    </source>
</evidence>
<dbReference type="InterPro" id="IPR043502">
    <property type="entry name" value="DNA/RNA_pol_sf"/>
</dbReference>
<keyword evidence="1" id="KW-0227">DNA damage</keyword>
<evidence type="ECO:0000259" key="3">
    <source>
        <dbReference type="Pfam" id="PF00817"/>
    </source>
</evidence>
<dbReference type="PANTHER" id="PTHR35369">
    <property type="entry name" value="BLR3025 PROTEIN-RELATED"/>
    <property type="match status" value="1"/>
</dbReference>
<feature type="compositionally biased region" description="Low complexity" evidence="2">
    <location>
        <begin position="392"/>
        <end position="405"/>
    </location>
</feature>
<evidence type="ECO:0000313" key="5">
    <source>
        <dbReference type="Proteomes" id="UP000033067"/>
    </source>
</evidence>
<dbReference type="GO" id="GO:0016740">
    <property type="term" value="F:transferase activity"/>
    <property type="evidence" value="ECO:0007669"/>
    <property type="project" value="UniProtKB-KW"/>
</dbReference>
<dbReference type="InterPro" id="IPR001126">
    <property type="entry name" value="UmuC"/>
</dbReference>
<dbReference type="RefSeq" id="WP_052633282.1">
    <property type="nucleotide sequence ID" value="NZ_CP011144.1"/>
</dbReference>
<keyword evidence="5" id="KW-1185">Reference proteome</keyword>
<dbReference type="PATRIC" id="fig|314722.6.peg.3002"/>
<dbReference type="GO" id="GO:0006281">
    <property type="term" value="P:DNA repair"/>
    <property type="evidence" value="ECO:0007669"/>
    <property type="project" value="InterPro"/>
</dbReference>
<dbReference type="AlphaFoldDB" id="A0A0E3Z2B7"/>
<accession>A0A0E3Z2B7</accession>
<dbReference type="SUPFAM" id="SSF56672">
    <property type="entry name" value="DNA/RNA polymerases"/>
    <property type="match status" value="1"/>
</dbReference>
<dbReference type="PANTHER" id="PTHR35369:SF2">
    <property type="entry name" value="BLR3025 PROTEIN"/>
    <property type="match status" value="1"/>
</dbReference>
<gene>
    <name evidence="4" type="ORF">WQ53_13825</name>
</gene>
<proteinExistence type="predicted"/>
<evidence type="ECO:0000256" key="1">
    <source>
        <dbReference type="ARBA" id="ARBA00022763"/>
    </source>
</evidence>
<dbReference type="CDD" id="cd03468">
    <property type="entry name" value="PolY_like"/>
    <property type="match status" value="1"/>
</dbReference>
<dbReference type="EMBL" id="CP011144">
    <property type="protein sequence ID" value="AKC87673.1"/>
    <property type="molecule type" value="Genomic_DNA"/>
</dbReference>
<keyword evidence="4" id="KW-0808">Transferase</keyword>